<dbReference type="EMBL" id="CM016553">
    <property type="protein sequence ID" value="TKW31927.1"/>
    <property type="molecule type" value="Genomic_DNA"/>
</dbReference>
<dbReference type="AlphaFoldDB" id="A0A4U6W389"/>
<evidence type="ECO:0000256" key="1">
    <source>
        <dbReference type="SAM" id="MobiDB-lite"/>
    </source>
</evidence>
<feature type="compositionally biased region" description="Low complexity" evidence="1">
    <location>
        <begin position="20"/>
        <end position="48"/>
    </location>
</feature>
<evidence type="ECO:0000313" key="2">
    <source>
        <dbReference type="EMBL" id="TKW31927.1"/>
    </source>
</evidence>
<name>A0A4U6W389_SETVI</name>
<feature type="compositionally biased region" description="Low complexity" evidence="1">
    <location>
        <begin position="60"/>
        <end position="73"/>
    </location>
</feature>
<dbReference type="Gramene" id="TKW31927">
    <property type="protein sequence ID" value="TKW31927"/>
    <property type="gene ID" value="SEVIR_2G137901v2"/>
</dbReference>
<gene>
    <name evidence="2" type="ORF">SEVIR_2G137901v2</name>
</gene>
<accession>A0A4U6W389</accession>
<reference evidence="2" key="1">
    <citation type="submission" date="2019-03" db="EMBL/GenBank/DDBJ databases">
        <title>WGS assembly of Setaria viridis.</title>
        <authorList>
            <person name="Huang P."/>
            <person name="Jenkins J."/>
            <person name="Grimwood J."/>
            <person name="Barry K."/>
            <person name="Healey A."/>
            <person name="Mamidi S."/>
            <person name="Sreedasyam A."/>
            <person name="Shu S."/>
            <person name="Feldman M."/>
            <person name="Wu J."/>
            <person name="Yu Y."/>
            <person name="Chen C."/>
            <person name="Johnson J."/>
            <person name="Rokhsar D."/>
            <person name="Baxter I."/>
            <person name="Schmutz J."/>
            <person name="Brutnell T."/>
            <person name="Kellogg E."/>
        </authorList>
    </citation>
    <scope>NUCLEOTIDE SEQUENCE [LARGE SCALE GENOMIC DNA]</scope>
</reference>
<proteinExistence type="predicted"/>
<feature type="region of interest" description="Disordered" evidence="1">
    <location>
        <begin position="1"/>
        <end position="114"/>
    </location>
</feature>
<evidence type="ECO:0000313" key="3">
    <source>
        <dbReference type="Proteomes" id="UP000298652"/>
    </source>
</evidence>
<organism evidence="2 3">
    <name type="scientific">Setaria viridis</name>
    <name type="common">Green bristlegrass</name>
    <name type="synonym">Setaria italica subsp. viridis</name>
    <dbReference type="NCBI Taxonomy" id="4556"/>
    <lineage>
        <taxon>Eukaryota</taxon>
        <taxon>Viridiplantae</taxon>
        <taxon>Streptophyta</taxon>
        <taxon>Embryophyta</taxon>
        <taxon>Tracheophyta</taxon>
        <taxon>Spermatophyta</taxon>
        <taxon>Magnoliopsida</taxon>
        <taxon>Liliopsida</taxon>
        <taxon>Poales</taxon>
        <taxon>Poaceae</taxon>
        <taxon>PACMAD clade</taxon>
        <taxon>Panicoideae</taxon>
        <taxon>Panicodae</taxon>
        <taxon>Paniceae</taxon>
        <taxon>Cenchrinae</taxon>
        <taxon>Setaria</taxon>
    </lineage>
</organism>
<dbReference type="Proteomes" id="UP000298652">
    <property type="component" value="Chromosome 2"/>
</dbReference>
<protein>
    <submittedName>
        <fullName evidence="2">Uncharacterized protein</fullName>
    </submittedName>
</protein>
<keyword evidence="3" id="KW-1185">Reference proteome</keyword>
<sequence>MERSRHRYPPRLSVSSRRFTLPGTSSSKSVSPPTDSPTPLLLLAIPPTRGSARSSSTPHAAPLLSFPSSSSSFGRISGPPAATTVLRRHNSWSGNSWNSAGDGQRSRSVECLFQ</sequence>